<sequence length="135" mass="14634">MLSSGLLVIHDSGGGGKDEVSELTGWKKSVGVLLQVVKTDVESWRDDGGLVETSGEVDDDLSGAVVVDDLELSDVSVLHHDGQEADDDLEEFIENLKRGMRGATRIQTDELVTFKVHIPGRFRCENLTKGVSVQV</sequence>
<proteinExistence type="predicted"/>
<dbReference type="GeneID" id="78775248"/>
<comment type="caution">
    <text evidence="1">The sequence shown here is derived from an EMBL/GenBank/DDBJ whole genome shotgun (WGS) entry which is preliminary data.</text>
</comment>
<dbReference type="Proteomes" id="UP000483820">
    <property type="component" value="Chromosome III"/>
</dbReference>
<accession>A0A6A5H8D4</accession>
<dbReference type="CTD" id="78775248"/>
<name>A0A6A5H8D4_CAERE</name>
<dbReference type="AlphaFoldDB" id="A0A6A5H8D4"/>
<reference evidence="1 2" key="1">
    <citation type="submission" date="2019-12" db="EMBL/GenBank/DDBJ databases">
        <title>Chromosome-level assembly of the Caenorhabditis remanei genome.</title>
        <authorList>
            <person name="Teterina A.A."/>
            <person name="Willis J.H."/>
            <person name="Phillips P.C."/>
        </authorList>
    </citation>
    <scope>NUCLEOTIDE SEQUENCE [LARGE SCALE GENOMIC DNA]</scope>
    <source>
        <strain evidence="1 2">PX506</strain>
        <tissue evidence="1">Whole organism</tissue>
    </source>
</reference>
<gene>
    <name evidence="1" type="ORF">GCK72_011595</name>
</gene>
<dbReference type="KEGG" id="crq:GCK72_011595"/>
<evidence type="ECO:0000313" key="2">
    <source>
        <dbReference type="Proteomes" id="UP000483820"/>
    </source>
</evidence>
<dbReference type="RefSeq" id="XP_053588134.1">
    <property type="nucleotide sequence ID" value="XM_053728557.1"/>
</dbReference>
<organism evidence="1 2">
    <name type="scientific">Caenorhabditis remanei</name>
    <name type="common">Caenorhabditis vulgaris</name>
    <dbReference type="NCBI Taxonomy" id="31234"/>
    <lineage>
        <taxon>Eukaryota</taxon>
        <taxon>Metazoa</taxon>
        <taxon>Ecdysozoa</taxon>
        <taxon>Nematoda</taxon>
        <taxon>Chromadorea</taxon>
        <taxon>Rhabditida</taxon>
        <taxon>Rhabditina</taxon>
        <taxon>Rhabditomorpha</taxon>
        <taxon>Rhabditoidea</taxon>
        <taxon>Rhabditidae</taxon>
        <taxon>Peloderinae</taxon>
        <taxon>Caenorhabditis</taxon>
    </lineage>
</organism>
<protein>
    <submittedName>
        <fullName evidence="1">Uncharacterized protein</fullName>
    </submittedName>
</protein>
<evidence type="ECO:0000313" key="1">
    <source>
        <dbReference type="EMBL" id="KAF1763329.1"/>
    </source>
</evidence>
<dbReference type="EMBL" id="WUAV01000003">
    <property type="protein sequence ID" value="KAF1763329.1"/>
    <property type="molecule type" value="Genomic_DNA"/>
</dbReference>